<dbReference type="InterPro" id="IPR014729">
    <property type="entry name" value="Rossmann-like_a/b/a_fold"/>
</dbReference>
<dbReference type="SUPFAM" id="SSF52374">
    <property type="entry name" value="Nucleotidylyl transferase"/>
    <property type="match status" value="1"/>
</dbReference>
<dbReference type="OrthoDB" id="330671at2759"/>
<dbReference type="Gene3D" id="3.40.50.620">
    <property type="entry name" value="HUPs"/>
    <property type="match status" value="1"/>
</dbReference>
<protein>
    <submittedName>
        <fullName evidence="2">Nucleotidylyl transferase</fullName>
    </submittedName>
</protein>
<dbReference type="EMBL" id="JAEVFJ010000002">
    <property type="protein sequence ID" value="KAH8106808.1"/>
    <property type="molecule type" value="Genomic_DNA"/>
</dbReference>
<feature type="domain" description="Cytidyltransferase-like" evidence="1">
    <location>
        <begin position="179"/>
        <end position="328"/>
    </location>
</feature>
<dbReference type="PANTHER" id="PTHR10695:SF46">
    <property type="entry name" value="BIFUNCTIONAL COENZYME A SYNTHASE-RELATED"/>
    <property type="match status" value="1"/>
</dbReference>
<organism evidence="2 3">
    <name type="scientific">Cristinia sonorae</name>
    <dbReference type="NCBI Taxonomy" id="1940300"/>
    <lineage>
        <taxon>Eukaryota</taxon>
        <taxon>Fungi</taxon>
        <taxon>Dikarya</taxon>
        <taxon>Basidiomycota</taxon>
        <taxon>Agaricomycotina</taxon>
        <taxon>Agaricomycetes</taxon>
        <taxon>Agaricomycetidae</taxon>
        <taxon>Agaricales</taxon>
        <taxon>Pleurotineae</taxon>
        <taxon>Stephanosporaceae</taxon>
        <taxon>Cristinia</taxon>
    </lineage>
</organism>
<reference evidence="2" key="1">
    <citation type="journal article" date="2021" name="New Phytol.">
        <title>Evolutionary innovations through gain and loss of genes in the ectomycorrhizal Boletales.</title>
        <authorList>
            <person name="Wu G."/>
            <person name="Miyauchi S."/>
            <person name="Morin E."/>
            <person name="Kuo A."/>
            <person name="Drula E."/>
            <person name="Varga T."/>
            <person name="Kohler A."/>
            <person name="Feng B."/>
            <person name="Cao Y."/>
            <person name="Lipzen A."/>
            <person name="Daum C."/>
            <person name="Hundley H."/>
            <person name="Pangilinan J."/>
            <person name="Johnson J."/>
            <person name="Barry K."/>
            <person name="LaButti K."/>
            <person name="Ng V."/>
            <person name="Ahrendt S."/>
            <person name="Min B."/>
            <person name="Choi I.G."/>
            <person name="Park H."/>
            <person name="Plett J.M."/>
            <person name="Magnuson J."/>
            <person name="Spatafora J.W."/>
            <person name="Nagy L.G."/>
            <person name="Henrissat B."/>
            <person name="Grigoriev I.V."/>
            <person name="Yang Z.L."/>
            <person name="Xu J."/>
            <person name="Martin F.M."/>
        </authorList>
    </citation>
    <scope>NUCLEOTIDE SEQUENCE</scope>
    <source>
        <strain evidence="2">KKN 215</strain>
    </source>
</reference>
<dbReference type="Pfam" id="PF01467">
    <property type="entry name" value="CTP_transf_like"/>
    <property type="match status" value="1"/>
</dbReference>
<evidence type="ECO:0000313" key="3">
    <source>
        <dbReference type="Proteomes" id="UP000813824"/>
    </source>
</evidence>
<dbReference type="InterPro" id="IPR004821">
    <property type="entry name" value="Cyt_trans-like"/>
</dbReference>
<keyword evidence="2" id="KW-0808">Transferase</keyword>
<dbReference type="Proteomes" id="UP000813824">
    <property type="component" value="Unassembled WGS sequence"/>
</dbReference>
<dbReference type="GO" id="GO:0004140">
    <property type="term" value="F:dephospho-CoA kinase activity"/>
    <property type="evidence" value="ECO:0007669"/>
    <property type="project" value="TreeGrafter"/>
</dbReference>
<dbReference type="CDD" id="cd02164">
    <property type="entry name" value="PPAT_CoAS"/>
    <property type="match status" value="1"/>
</dbReference>
<evidence type="ECO:0000259" key="1">
    <source>
        <dbReference type="Pfam" id="PF01467"/>
    </source>
</evidence>
<proteinExistence type="predicted"/>
<sequence length="341" mass="37678">MAAIEPVESTLLVTPLQTLNSSPHFLSSPISFAASKTLKCLRIVLVSPLFNPPSKRGVSRTEKWDEVQRLLTYVYVQATKVAQELGRVLMDIDVLLQAENEPIAETLGSDAQRIFRVSLAGNRDGLESLPRSVLDRSADTMWLAPTVYHTPPTPIDSHPHTPLHPIEGDLPPLFPVTALGGTFDHLHAGHKILLSMAAWITSEKLIVGMTDDALLKNKANKHVLEHLPKRTERTRAFLTLFKPSVEYDIVPINDVYGPTAWDPNIQALVVSKETLSGGAAIAKHRKEKNLPSLRTFVIDVISSTEANLDAADAEALKKTKMSSTFIREWIVEQQKKGVQVE</sequence>
<dbReference type="PANTHER" id="PTHR10695">
    <property type="entry name" value="DEPHOSPHO-COA KINASE-RELATED"/>
    <property type="match status" value="1"/>
</dbReference>
<keyword evidence="3" id="KW-1185">Reference proteome</keyword>
<evidence type="ECO:0000313" key="2">
    <source>
        <dbReference type="EMBL" id="KAH8106808.1"/>
    </source>
</evidence>
<dbReference type="AlphaFoldDB" id="A0A8K0UWN0"/>
<accession>A0A8K0UWN0</accession>
<gene>
    <name evidence="2" type="ORF">BXZ70DRAFT_250648</name>
</gene>
<comment type="caution">
    <text evidence="2">The sequence shown here is derived from an EMBL/GenBank/DDBJ whole genome shotgun (WGS) entry which is preliminary data.</text>
</comment>
<dbReference type="GO" id="GO:0015937">
    <property type="term" value="P:coenzyme A biosynthetic process"/>
    <property type="evidence" value="ECO:0007669"/>
    <property type="project" value="TreeGrafter"/>
</dbReference>
<name>A0A8K0UWN0_9AGAR</name>